<comment type="similarity">
    <text evidence="2 5">Belongs to the pseudouridine synthase RluA family.</text>
</comment>
<dbReference type="CDD" id="cd00165">
    <property type="entry name" value="S4"/>
    <property type="match status" value="1"/>
</dbReference>
<gene>
    <name evidence="7" type="ORF">AAAU51_05940</name>
</gene>
<dbReference type="InterPro" id="IPR002942">
    <property type="entry name" value="S4_RNA-bd"/>
</dbReference>
<reference evidence="7 8" key="1">
    <citation type="submission" date="2024-04" db="EMBL/GenBank/DDBJ databases">
        <title>Human intestinal bacterial collection.</title>
        <authorList>
            <person name="Pauvert C."/>
            <person name="Hitch T.C.A."/>
            <person name="Clavel T."/>
        </authorList>
    </citation>
    <scope>NUCLEOTIDE SEQUENCE [LARGE SCALE GENOMIC DNA]</scope>
    <source>
        <strain evidence="7 8">CLA-AA-H249</strain>
    </source>
</reference>
<keyword evidence="8" id="KW-1185">Reference proteome</keyword>
<accession>A0ABV1IU19</accession>
<dbReference type="Pfam" id="PF00849">
    <property type="entry name" value="PseudoU_synth_2"/>
    <property type="match status" value="1"/>
</dbReference>
<dbReference type="SMART" id="SM00363">
    <property type="entry name" value="S4"/>
    <property type="match status" value="1"/>
</dbReference>
<evidence type="ECO:0000313" key="8">
    <source>
        <dbReference type="Proteomes" id="UP001482154"/>
    </source>
</evidence>
<keyword evidence="4" id="KW-0694">RNA-binding</keyword>
<dbReference type="EMBL" id="JBBNIN010000006">
    <property type="protein sequence ID" value="MEQ2710711.1"/>
    <property type="molecule type" value="Genomic_DNA"/>
</dbReference>
<organism evidence="7 8">
    <name type="scientific">Anaerostipes amylophilus</name>
    <dbReference type="NCBI Taxonomy" id="2981779"/>
    <lineage>
        <taxon>Bacteria</taxon>
        <taxon>Bacillati</taxon>
        <taxon>Bacillota</taxon>
        <taxon>Clostridia</taxon>
        <taxon>Lachnospirales</taxon>
        <taxon>Lachnospiraceae</taxon>
        <taxon>Anaerostipes</taxon>
    </lineage>
</organism>
<dbReference type="InterPro" id="IPR050188">
    <property type="entry name" value="RluA_PseudoU_synthase"/>
</dbReference>
<feature type="domain" description="RNA-binding S4" evidence="6">
    <location>
        <begin position="13"/>
        <end position="83"/>
    </location>
</feature>
<evidence type="ECO:0000256" key="5">
    <source>
        <dbReference type="RuleBase" id="RU362028"/>
    </source>
</evidence>
<evidence type="ECO:0000256" key="1">
    <source>
        <dbReference type="ARBA" id="ARBA00000073"/>
    </source>
</evidence>
<dbReference type="PROSITE" id="PS01129">
    <property type="entry name" value="PSI_RLU"/>
    <property type="match status" value="1"/>
</dbReference>
<dbReference type="SUPFAM" id="SSF55120">
    <property type="entry name" value="Pseudouridine synthase"/>
    <property type="match status" value="1"/>
</dbReference>
<dbReference type="InterPro" id="IPR006145">
    <property type="entry name" value="PsdUridine_synth_RsuA/RluA"/>
</dbReference>
<evidence type="ECO:0000256" key="4">
    <source>
        <dbReference type="PROSITE-ProRule" id="PRU00182"/>
    </source>
</evidence>
<sequence length="324" mass="37214">MRELNITAREEGQRLDKILSKYLNKAPKSFLYKMLRKKNIKLNGKKATGNEKLSKGDQVCIYLAEDTISKFREEVRAGKQKLKLDILYEDDNVIMVNKPWGILSQKSKSEDISINDQIIPYAVNQGLISEKELQVVKPSICNRLDRNTTGIIICGISMEGLQTMAEMLKNRDMEKYYLCIVKGKLNKPQKVSAYLRKDEKTNKVTVSKQEIFGGNHIETAYEPVISNDEFTLLKVKLITGKTHQIRAHLASIGHPLIGDFKYGDRKINQQMKQRFGLKDQLLHCQEIVFPKHMKTCSNLSGKRIQAPLPKRFETIKQELFGRDL</sequence>
<comment type="caution">
    <text evidence="7">The sequence shown here is derived from an EMBL/GenBank/DDBJ whole genome shotgun (WGS) entry which is preliminary data.</text>
</comment>
<dbReference type="GO" id="GO:0016853">
    <property type="term" value="F:isomerase activity"/>
    <property type="evidence" value="ECO:0007669"/>
    <property type="project" value="UniProtKB-KW"/>
</dbReference>
<dbReference type="InterPro" id="IPR036986">
    <property type="entry name" value="S4_RNA-bd_sf"/>
</dbReference>
<dbReference type="Gene3D" id="3.30.2350.10">
    <property type="entry name" value="Pseudouridine synthase"/>
    <property type="match status" value="1"/>
</dbReference>
<evidence type="ECO:0000259" key="6">
    <source>
        <dbReference type="SMART" id="SM00363"/>
    </source>
</evidence>
<dbReference type="SUPFAM" id="SSF55174">
    <property type="entry name" value="Alpha-L RNA-binding motif"/>
    <property type="match status" value="1"/>
</dbReference>
<comment type="catalytic activity">
    <reaction evidence="1 5">
        <text>a uridine in RNA = a pseudouridine in RNA</text>
        <dbReference type="Rhea" id="RHEA:48348"/>
        <dbReference type="Rhea" id="RHEA-COMP:12068"/>
        <dbReference type="Rhea" id="RHEA-COMP:12069"/>
        <dbReference type="ChEBI" id="CHEBI:65314"/>
        <dbReference type="ChEBI" id="CHEBI:65315"/>
    </reaction>
</comment>
<dbReference type="InterPro" id="IPR006224">
    <property type="entry name" value="PsdUridine_synth_RluA-like_CS"/>
</dbReference>
<dbReference type="PROSITE" id="PS50889">
    <property type="entry name" value="S4"/>
    <property type="match status" value="1"/>
</dbReference>
<dbReference type="NCBIfam" id="TIGR00005">
    <property type="entry name" value="rluA_subfam"/>
    <property type="match status" value="1"/>
</dbReference>
<dbReference type="EC" id="5.4.99.-" evidence="5"/>
<dbReference type="CDD" id="cd02869">
    <property type="entry name" value="PseudoU_synth_RluA_like"/>
    <property type="match status" value="1"/>
</dbReference>
<protein>
    <recommendedName>
        <fullName evidence="5">Pseudouridine synthase</fullName>
        <ecNumber evidence="5">5.4.99.-</ecNumber>
    </recommendedName>
</protein>
<dbReference type="Gene3D" id="3.10.290.10">
    <property type="entry name" value="RNA-binding S4 domain"/>
    <property type="match status" value="1"/>
</dbReference>
<dbReference type="Pfam" id="PF01479">
    <property type="entry name" value="S4"/>
    <property type="match status" value="1"/>
</dbReference>
<dbReference type="Proteomes" id="UP001482154">
    <property type="component" value="Unassembled WGS sequence"/>
</dbReference>
<evidence type="ECO:0000256" key="3">
    <source>
        <dbReference type="ARBA" id="ARBA00023235"/>
    </source>
</evidence>
<dbReference type="RefSeq" id="WP_055198271.1">
    <property type="nucleotide sequence ID" value="NZ_JAOQJG010000007.1"/>
</dbReference>
<proteinExistence type="inferred from homology"/>
<comment type="function">
    <text evidence="5">Responsible for synthesis of pseudouridine from uracil.</text>
</comment>
<dbReference type="InterPro" id="IPR020103">
    <property type="entry name" value="PsdUridine_synth_cat_dom_sf"/>
</dbReference>
<name>A0ABV1IU19_9FIRM</name>
<dbReference type="InterPro" id="IPR006225">
    <property type="entry name" value="PsdUridine_synth_RluC/D"/>
</dbReference>
<evidence type="ECO:0000256" key="2">
    <source>
        <dbReference type="ARBA" id="ARBA00010876"/>
    </source>
</evidence>
<evidence type="ECO:0000313" key="7">
    <source>
        <dbReference type="EMBL" id="MEQ2710711.1"/>
    </source>
</evidence>
<dbReference type="PANTHER" id="PTHR21600">
    <property type="entry name" value="MITOCHONDRIAL RNA PSEUDOURIDINE SYNTHASE"/>
    <property type="match status" value="1"/>
</dbReference>
<keyword evidence="3 5" id="KW-0413">Isomerase</keyword>